<reference evidence="18 19" key="1">
    <citation type="submission" date="2024-05" db="EMBL/GenBank/DDBJ databases">
        <authorList>
            <person name="Wallberg A."/>
        </authorList>
    </citation>
    <scope>NUCLEOTIDE SEQUENCE [LARGE SCALE GENOMIC DNA]</scope>
</reference>
<dbReference type="AlphaFoldDB" id="A0AAV2PKU5"/>
<comment type="catalytic activity">
    <reaction evidence="14">
        <text>a di-trans,poly-cis-dolichyl beta-D-mannosyl phosphate + L-threonyl-[protein] = 3-O-(alpha-D-mannosyl)-L-threonyl-[protein] + a di-trans,poly-cis-dolichyl phosphate + H(+)</text>
        <dbReference type="Rhea" id="RHEA:53396"/>
        <dbReference type="Rhea" id="RHEA-COMP:11060"/>
        <dbReference type="Rhea" id="RHEA-COMP:13547"/>
        <dbReference type="Rhea" id="RHEA-COMP:19498"/>
        <dbReference type="Rhea" id="RHEA-COMP:19501"/>
        <dbReference type="ChEBI" id="CHEBI:15378"/>
        <dbReference type="ChEBI" id="CHEBI:30013"/>
        <dbReference type="ChEBI" id="CHEBI:57683"/>
        <dbReference type="ChEBI" id="CHEBI:58211"/>
        <dbReference type="ChEBI" id="CHEBI:137323"/>
        <dbReference type="EC" id="2.4.1.109"/>
    </reaction>
</comment>
<evidence type="ECO:0000256" key="10">
    <source>
        <dbReference type="ARBA" id="ARBA00022803"/>
    </source>
</evidence>
<dbReference type="Gene3D" id="1.25.40.10">
    <property type="entry name" value="Tetratricopeptide repeat domain"/>
    <property type="match status" value="2"/>
</dbReference>
<evidence type="ECO:0000256" key="4">
    <source>
        <dbReference type="ARBA" id="ARBA00004922"/>
    </source>
</evidence>
<feature type="transmembrane region" description="Helical" evidence="16">
    <location>
        <begin position="269"/>
        <end position="293"/>
    </location>
</feature>
<comment type="similarity">
    <text evidence="5">Belongs to the TMTC family.</text>
</comment>
<dbReference type="InterPro" id="IPR019734">
    <property type="entry name" value="TPR_rpt"/>
</dbReference>
<evidence type="ECO:0000256" key="14">
    <source>
        <dbReference type="ARBA" id="ARBA00045085"/>
    </source>
</evidence>
<protein>
    <recommendedName>
        <fullName evidence="6">dolichyl-phosphate-mannose--protein mannosyltransferase</fullName>
        <ecNumber evidence="6">2.4.1.109</ecNumber>
    </recommendedName>
</protein>
<feature type="transmembrane region" description="Helical" evidence="16">
    <location>
        <begin position="98"/>
        <end position="122"/>
    </location>
</feature>
<evidence type="ECO:0000256" key="12">
    <source>
        <dbReference type="ARBA" id="ARBA00022989"/>
    </source>
</evidence>
<dbReference type="PANTHER" id="PTHR44809">
    <property type="match status" value="1"/>
</dbReference>
<comment type="subcellular location">
    <subcellularLocation>
        <location evidence="3">Endoplasmic reticulum</location>
    </subcellularLocation>
    <subcellularLocation>
        <location evidence="2">Membrane</location>
        <topology evidence="2">Multi-pass membrane protein</topology>
    </subcellularLocation>
</comment>
<evidence type="ECO:0000256" key="13">
    <source>
        <dbReference type="ARBA" id="ARBA00023136"/>
    </source>
</evidence>
<keyword evidence="10" id="KW-0802">TPR repeat</keyword>
<comment type="catalytic activity">
    <reaction evidence="15">
        <text>a di-trans,poly-cis-dolichyl beta-D-mannosyl phosphate + L-seryl-[protein] = 3-O-(alpha-D-mannosyl)-L-seryl-[protein] + a di-trans,poly-cis-dolichyl phosphate + H(+)</text>
        <dbReference type="Rhea" id="RHEA:17377"/>
        <dbReference type="Rhea" id="RHEA-COMP:9863"/>
        <dbReference type="Rhea" id="RHEA-COMP:13546"/>
        <dbReference type="Rhea" id="RHEA-COMP:19498"/>
        <dbReference type="Rhea" id="RHEA-COMP:19501"/>
        <dbReference type="ChEBI" id="CHEBI:15378"/>
        <dbReference type="ChEBI" id="CHEBI:29999"/>
        <dbReference type="ChEBI" id="CHEBI:57683"/>
        <dbReference type="ChEBI" id="CHEBI:58211"/>
        <dbReference type="ChEBI" id="CHEBI:137321"/>
        <dbReference type="EC" id="2.4.1.109"/>
    </reaction>
</comment>
<evidence type="ECO:0000256" key="11">
    <source>
        <dbReference type="ARBA" id="ARBA00022824"/>
    </source>
</evidence>
<evidence type="ECO:0000256" key="8">
    <source>
        <dbReference type="ARBA" id="ARBA00022692"/>
    </source>
</evidence>
<evidence type="ECO:0000256" key="3">
    <source>
        <dbReference type="ARBA" id="ARBA00004240"/>
    </source>
</evidence>
<dbReference type="EMBL" id="CAXKWB010000389">
    <property type="protein sequence ID" value="CAL4060540.1"/>
    <property type="molecule type" value="Genomic_DNA"/>
</dbReference>
<keyword evidence="12 16" id="KW-1133">Transmembrane helix</keyword>
<dbReference type="InterPro" id="IPR013618">
    <property type="entry name" value="TMTC_DUF1736"/>
</dbReference>
<gene>
    <name evidence="18" type="ORF">MNOR_LOCUS1457</name>
</gene>
<dbReference type="Proteomes" id="UP001497623">
    <property type="component" value="Unassembled WGS sequence"/>
</dbReference>
<comment type="caution">
    <text evidence="18">The sequence shown here is derived from an EMBL/GenBank/DDBJ whole genome shotgun (WGS) entry which is preliminary data.</text>
</comment>
<comment type="function">
    <text evidence="1">Transfers mannosyl residues to the hydroxyl group of serine or threonine residues.</text>
</comment>
<dbReference type="SMART" id="SM00028">
    <property type="entry name" value="TPR"/>
    <property type="match status" value="5"/>
</dbReference>
<proteinExistence type="inferred from homology"/>
<evidence type="ECO:0000313" key="19">
    <source>
        <dbReference type="Proteomes" id="UP001497623"/>
    </source>
</evidence>
<keyword evidence="7" id="KW-0808">Transferase</keyword>
<dbReference type="InterPro" id="IPR011990">
    <property type="entry name" value="TPR-like_helical_dom_sf"/>
</dbReference>
<keyword evidence="8 16" id="KW-0812">Transmembrane</keyword>
<evidence type="ECO:0000259" key="17">
    <source>
        <dbReference type="Pfam" id="PF08409"/>
    </source>
</evidence>
<feature type="transmembrane region" description="Helical" evidence="16">
    <location>
        <begin position="371"/>
        <end position="387"/>
    </location>
</feature>
<organism evidence="18 19">
    <name type="scientific">Meganyctiphanes norvegica</name>
    <name type="common">Northern krill</name>
    <name type="synonym">Thysanopoda norvegica</name>
    <dbReference type="NCBI Taxonomy" id="48144"/>
    <lineage>
        <taxon>Eukaryota</taxon>
        <taxon>Metazoa</taxon>
        <taxon>Ecdysozoa</taxon>
        <taxon>Arthropoda</taxon>
        <taxon>Crustacea</taxon>
        <taxon>Multicrustacea</taxon>
        <taxon>Malacostraca</taxon>
        <taxon>Eumalacostraca</taxon>
        <taxon>Eucarida</taxon>
        <taxon>Euphausiacea</taxon>
        <taxon>Euphausiidae</taxon>
        <taxon>Meganyctiphanes</taxon>
    </lineage>
</organism>
<evidence type="ECO:0000256" key="5">
    <source>
        <dbReference type="ARBA" id="ARBA00007882"/>
    </source>
</evidence>
<feature type="non-terminal residue" evidence="18">
    <location>
        <position position="1"/>
    </location>
</feature>
<feature type="transmembrane region" description="Helical" evidence="16">
    <location>
        <begin position="227"/>
        <end position="249"/>
    </location>
</feature>
<feature type="transmembrane region" description="Helical" evidence="16">
    <location>
        <begin position="314"/>
        <end position="332"/>
    </location>
</feature>
<feature type="transmembrane region" description="Helical" evidence="16">
    <location>
        <begin position="134"/>
        <end position="153"/>
    </location>
</feature>
<keyword evidence="19" id="KW-1185">Reference proteome</keyword>
<keyword evidence="13 16" id="KW-0472">Membrane</keyword>
<sequence>YMMVWVASVTVYCNGLSGDFVHDDISAIKTNPDVLGVTPVHQLFLNDYWGKPLHDHTSHKSYRPLTILTFRLNHSLFGLGPLHFHVVNVLLHSSVSLLLVRLLLTVVHLPPGTVLAAGLIFATHPIHTEAVTGLVGRADVLAALALLASLLTYHRVISNGPSRDTAYRHHWGAWGPLRQTGSLALVGMLCKEHGLTALAVSAAWDLMQHRKHKRRLSGLSFSNTSNICSRLFALVIMGALMLGVRLWLLRGTTPVFSDQDNPAAAHPHLLTRILTWAYLPAFNFWLLLCPFRLSHDWQLGSLPLVTSLKDPRNLASLTFYLLLVVLATKGILTRGCKQGRGLLLGMFLMVLPFLPASNVFITVGFVVAERILYIPSLGFSVLIAMGLSRLGRLRVLFLLYLLLLFSVRTLYRNRDWSSRETLFSAGLKSVPENAKMHYNYANLMKDMKELDVAKIHYKEAIRLWPGHSSAHNNLGTLVEDQVTAEHHFSMAIKYHPHHRHAHYNLALLRQEQGRLKEAMLLLEESLRHDANYHDAVAVLANLYTNAGRYRDAENLHLTLLATNSADPVAHCNYAVFLSKNGHEFEALRHYEAALSLENLKEDEPISKQIRTTVNYTTQTDLLYT</sequence>
<evidence type="ECO:0000256" key="7">
    <source>
        <dbReference type="ARBA" id="ARBA00022679"/>
    </source>
</evidence>
<dbReference type="GO" id="GO:0004169">
    <property type="term" value="F:dolichyl-phosphate-mannose-protein mannosyltransferase activity"/>
    <property type="evidence" value="ECO:0007669"/>
    <property type="project" value="UniProtKB-EC"/>
</dbReference>
<evidence type="ECO:0000256" key="1">
    <source>
        <dbReference type="ARBA" id="ARBA00003582"/>
    </source>
</evidence>
<dbReference type="GO" id="GO:0005783">
    <property type="term" value="C:endoplasmic reticulum"/>
    <property type="evidence" value="ECO:0007669"/>
    <property type="project" value="UniProtKB-SubCell"/>
</dbReference>
<feature type="non-terminal residue" evidence="18">
    <location>
        <position position="624"/>
    </location>
</feature>
<dbReference type="GO" id="GO:0016020">
    <property type="term" value="C:membrane"/>
    <property type="evidence" value="ECO:0007669"/>
    <property type="project" value="UniProtKB-SubCell"/>
</dbReference>
<keyword evidence="11" id="KW-0256">Endoplasmic reticulum</keyword>
<dbReference type="InterPro" id="IPR052943">
    <property type="entry name" value="TMTC_O-mannosyl-trnsfr"/>
</dbReference>
<dbReference type="PANTHER" id="PTHR44809:SF1">
    <property type="entry name" value="PROTEIN O-MANNOSYL-TRANSFERASE TMTC1"/>
    <property type="match status" value="1"/>
</dbReference>
<dbReference type="EC" id="2.4.1.109" evidence="6"/>
<keyword evidence="9" id="KW-0677">Repeat</keyword>
<evidence type="ECO:0000256" key="9">
    <source>
        <dbReference type="ARBA" id="ARBA00022737"/>
    </source>
</evidence>
<name>A0AAV2PKU5_MEGNR</name>
<evidence type="ECO:0000313" key="18">
    <source>
        <dbReference type="EMBL" id="CAL4060540.1"/>
    </source>
</evidence>
<feature type="domain" description="DUF1736" evidence="17">
    <location>
        <begin position="251"/>
        <end position="323"/>
    </location>
</feature>
<dbReference type="Pfam" id="PF08409">
    <property type="entry name" value="TMTC_DUF1736"/>
    <property type="match status" value="1"/>
</dbReference>
<evidence type="ECO:0000256" key="16">
    <source>
        <dbReference type="SAM" id="Phobius"/>
    </source>
</evidence>
<dbReference type="Pfam" id="PF14559">
    <property type="entry name" value="TPR_19"/>
    <property type="match status" value="1"/>
</dbReference>
<comment type="pathway">
    <text evidence="4">Protein modification; protein glycosylation.</text>
</comment>
<evidence type="ECO:0000256" key="2">
    <source>
        <dbReference type="ARBA" id="ARBA00004141"/>
    </source>
</evidence>
<evidence type="ECO:0000256" key="6">
    <source>
        <dbReference type="ARBA" id="ARBA00012839"/>
    </source>
</evidence>
<dbReference type="SUPFAM" id="SSF48452">
    <property type="entry name" value="TPR-like"/>
    <property type="match status" value="1"/>
</dbReference>
<evidence type="ECO:0000256" key="15">
    <source>
        <dbReference type="ARBA" id="ARBA00045102"/>
    </source>
</evidence>
<feature type="transmembrane region" description="Helical" evidence="16">
    <location>
        <begin position="344"/>
        <end position="366"/>
    </location>
</feature>
<accession>A0AAV2PKU5</accession>